<accession>A0A1G7L382</accession>
<dbReference type="SUPFAM" id="SSF53300">
    <property type="entry name" value="vWA-like"/>
    <property type="match status" value="1"/>
</dbReference>
<gene>
    <name evidence="3" type="ORF">SAMN05444167_2406</name>
</gene>
<keyword evidence="1" id="KW-0812">Transmembrane</keyword>
<dbReference type="InterPro" id="IPR002035">
    <property type="entry name" value="VWF_A"/>
</dbReference>
<sequence>MYRLEHPWLLAILPLPLVLYWLLPPYREEQDSLRITFFDFVTSSLGLTPQHQAVILRTNWLEKIVSVLSWSLIVVALARPQYIEPPIQKIEPGRDLMLALDISQSMETRDFRTADGKRMRRVDAVKQVVADFIRRRKHDQIGLIVFGQTAYPVAPFTLDHEACQQMLAQIDAGMAGPQTMIGDAIGLAIKQFNASDAKQRVLILLTDGNDTGSRMPPRRAAEIAKENHIVIHAVGLGDPHATGEDKMDYAALEQIANSTGGKVFHGENRTELESAYRELDKITPQNFKTLSYQPRRELAMIPIGAALLLTVGYNLLMLLIGMGMSLWNRQAKKATDTQTPEIAMLKVRL</sequence>
<dbReference type="RefSeq" id="WP_083345351.1">
    <property type="nucleotide sequence ID" value="NZ_LT629690.1"/>
</dbReference>
<evidence type="ECO:0000256" key="1">
    <source>
        <dbReference type="SAM" id="Phobius"/>
    </source>
</evidence>
<keyword evidence="1" id="KW-1133">Transmembrane helix</keyword>
<dbReference type="InterPro" id="IPR036465">
    <property type="entry name" value="vWFA_dom_sf"/>
</dbReference>
<evidence type="ECO:0000313" key="3">
    <source>
        <dbReference type="EMBL" id="SDF43774.1"/>
    </source>
</evidence>
<dbReference type="PROSITE" id="PS50234">
    <property type="entry name" value="VWFA"/>
    <property type="match status" value="1"/>
</dbReference>
<dbReference type="OrthoDB" id="6206554at2"/>
<evidence type="ECO:0000313" key="4">
    <source>
        <dbReference type="Proteomes" id="UP000182427"/>
    </source>
</evidence>
<dbReference type="CDD" id="cd01467">
    <property type="entry name" value="vWA_BatA_type"/>
    <property type="match status" value="1"/>
</dbReference>
<dbReference type="Proteomes" id="UP000182427">
    <property type="component" value="Chromosome I"/>
</dbReference>
<protein>
    <submittedName>
        <fullName evidence="3">Ca-activated chloride channel family protein</fullName>
    </submittedName>
</protein>
<dbReference type="InterPro" id="IPR050768">
    <property type="entry name" value="UPF0353/GerABKA_families"/>
</dbReference>
<keyword evidence="4" id="KW-1185">Reference proteome</keyword>
<evidence type="ECO:0000259" key="2">
    <source>
        <dbReference type="PROSITE" id="PS50234"/>
    </source>
</evidence>
<dbReference type="PANTHER" id="PTHR22550">
    <property type="entry name" value="SPORE GERMINATION PROTEIN"/>
    <property type="match status" value="1"/>
</dbReference>
<dbReference type="SMART" id="SM00327">
    <property type="entry name" value="VWA"/>
    <property type="match status" value="1"/>
</dbReference>
<organism evidence="3 4">
    <name type="scientific">Terriglobus roseus</name>
    <dbReference type="NCBI Taxonomy" id="392734"/>
    <lineage>
        <taxon>Bacteria</taxon>
        <taxon>Pseudomonadati</taxon>
        <taxon>Acidobacteriota</taxon>
        <taxon>Terriglobia</taxon>
        <taxon>Terriglobales</taxon>
        <taxon>Acidobacteriaceae</taxon>
        <taxon>Terriglobus</taxon>
    </lineage>
</organism>
<dbReference type="InterPro" id="IPR033881">
    <property type="entry name" value="vWA_BatA_type"/>
</dbReference>
<dbReference type="AlphaFoldDB" id="A0A1G7L382"/>
<dbReference type="Pfam" id="PF00092">
    <property type="entry name" value="VWA"/>
    <property type="match status" value="1"/>
</dbReference>
<dbReference type="EMBL" id="LT629690">
    <property type="protein sequence ID" value="SDF43774.1"/>
    <property type="molecule type" value="Genomic_DNA"/>
</dbReference>
<proteinExistence type="predicted"/>
<feature type="domain" description="VWFA" evidence="2">
    <location>
        <begin position="95"/>
        <end position="279"/>
    </location>
</feature>
<name>A0A1G7L382_9BACT</name>
<reference evidence="3 4" key="1">
    <citation type="submission" date="2016-10" db="EMBL/GenBank/DDBJ databases">
        <authorList>
            <person name="de Groot N.N."/>
        </authorList>
    </citation>
    <scope>NUCLEOTIDE SEQUENCE [LARGE SCALE GENOMIC DNA]</scope>
    <source>
        <strain evidence="3 4">GAS232</strain>
    </source>
</reference>
<keyword evidence="1" id="KW-0472">Membrane</keyword>
<dbReference type="Gene3D" id="3.40.50.410">
    <property type="entry name" value="von Willebrand factor, type A domain"/>
    <property type="match status" value="1"/>
</dbReference>
<dbReference type="PANTHER" id="PTHR22550:SF18">
    <property type="entry name" value="VWFA DOMAIN-CONTAINING PROTEIN"/>
    <property type="match status" value="1"/>
</dbReference>
<feature type="transmembrane region" description="Helical" evidence="1">
    <location>
        <begin position="298"/>
        <end position="320"/>
    </location>
</feature>